<feature type="region of interest" description="Disordered" evidence="1">
    <location>
        <begin position="1"/>
        <end position="50"/>
    </location>
</feature>
<accession>A0A8H7LTV8</accession>
<feature type="compositionally biased region" description="Basic and acidic residues" evidence="1">
    <location>
        <begin position="276"/>
        <end position="287"/>
    </location>
</feature>
<gene>
    <name evidence="3" type="ORF">RHS03_08249</name>
</gene>
<evidence type="ECO:0000256" key="1">
    <source>
        <dbReference type="SAM" id="MobiDB-lite"/>
    </source>
</evidence>
<dbReference type="AlphaFoldDB" id="A0A8H7LTV8"/>
<feature type="region of interest" description="Disordered" evidence="1">
    <location>
        <begin position="276"/>
        <end position="344"/>
    </location>
</feature>
<dbReference type="EMBL" id="JACYCD010000455">
    <property type="protein sequence ID" value="KAF8694008.1"/>
    <property type="molecule type" value="Genomic_DNA"/>
</dbReference>
<proteinExistence type="predicted"/>
<organism evidence="3 4">
    <name type="scientific">Rhizoctonia solani</name>
    <dbReference type="NCBI Taxonomy" id="456999"/>
    <lineage>
        <taxon>Eukaryota</taxon>
        <taxon>Fungi</taxon>
        <taxon>Dikarya</taxon>
        <taxon>Basidiomycota</taxon>
        <taxon>Agaricomycotina</taxon>
        <taxon>Agaricomycetes</taxon>
        <taxon>Cantharellales</taxon>
        <taxon>Ceratobasidiaceae</taxon>
        <taxon>Rhizoctonia</taxon>
    </lineage>
</organism>
<sequence length="344" mass="38065">MLANPSQSAPPGLPEDNFSLLQLMDDAPNDVSDLGSGRQSPSLGDPHLDSSILPPCTASLKMRNLFSAHAKQWQNAKTRNPLRSSQLDWYLLQDNAERVADIQERRNNKPAKRKPKPGLGVQPGVAWEVASAAVVDFQAFTLAEGPYKTSLDPWGGQYQHHAVRWCMAEGLFYAPHAPVVVYHKYFRPALPIITVAFVLTIMQACIEEWRTGRFVAKHLNASNQFNMFTAHLLGLEEYSTRAPSVQCETYNPHYRENVAQPISKQPVLQTYTTRDKVWPDSESKDEGNAGEAGDSNGGKAEAEQNGSMPDLGSTHVGVDGDDKPKSKYKEPNHEDLRGTDESQA</sequence>
<evidence type="ECO:0000259" key="2">
    <source>
        <dbReference type="Pfam" id="PF20149"/>
    </source>
</evidence>
<dbReference type="InterPro" id="IPR045341">
    <property type="entry name" value="DUF6532"/>
</dbReference>
<feature type="non-terminal residue" evidence="3">
    <location>
        <position position="344"/>
    </location>
</feature>
<name>A0A8H7LTV8_9AGAM</name>
<feature type="domain" description="DUF6532" evidence="2">
    <location>
        <begin position="155"/>
        <end position="237"/>
    </location>
</feature>
<dbReference type="Pfam" id="PF20149">
    <property type="entry name" value="DUF6532"/>
    <property type="match status" value="1"/>
</dbReference>
<dbReference type="Proteomes" id="UP000602905">
    <property type="component" value="Unassembled WGS sequence"/>
</dbReference>
<evidence type="ECO:0000313" key="3">
    <source>
        <dbReference type="EMBL" id="KAF8694008.1"/>
    </source>
</evidence>
<reference evidence="3" key="1">
    <citation type="submission" date="2020-09" db="EMBL/GenBank/DDBJ databases">
        <title>Comparative genome analyses of four rice-infecting Rhizoctonia solani isolates reveal extensive enrichment of homogalacturonan modification genes.</title>
        <authorList>
            <person name="Lee D.-Y."/>
            <person name="Jeon J."/>
            <person name="Kim K.-T."/>
            <person name="Cheong K."/>
            <person name="Song H."/>
            <person name="Choi G."/>
            <person name="Ko J."/>
            <person name="Opiyo S.O."/>
            <person name="Zuo S."/>
            <person name="Madhav S."/>
            <person name="Lee Y.-H."/>
            <person name="Wang G.-L."/>
        </authorList>
    </citation>
    <scope>NUCLEOTIDE SEQUENCE</scope>
    <source>
        <strain evidence="3">AG1-IA WGL</strain>
    </source>
</reference>
<evidence type="ECO:0000313" key="4">
    <source>
        <dbReference type="Proteomes" id="UP000602905"/>
    </source>
</evidence>
<feature type="compositionally biased region" description="Basic and acidic residues" evidence="1">
    <location>
        <begin position="318"/>
        <end position="344"/>
    </location>
</feature>
<protein>
    <recommendedName>
        <fullName evidence="2">DUF6532 domain-containing protein</fullName>
    </recommendedName>
</protein>
<comment type="caution">
    <text evidence="3">The sequence shown here is derived from an EMBL/GenBank/DDBJ whole genome shotgun (WGS) entry which is preliminary data.</text>
</comment>
<dbReference type="OrthoDB" id="3192693at2759"/>